<name>A0AB39U2P1_9MONI</name>
<organism evidence="9">
    <name type="scientific">Ophioglossum hongii</name>
    <dbReference type="NCBI Taxonomy" id="3238578"/>
    <lineage>
        <taxon>Eukaryota</taxon>
        <taxon>Viridiplantae</taxon>
        <taxon>Streptophyta</taxon>
        <taxon>Embryophyta</taxon>
        <taxon>Tracheophyta</taxon>
        <taxon>Polypodiopsida</taxon>
        <taxon>Ophioglossidae</taxon>
        <taxon>Ophioglossales</taxon>
        <taxon>Ophioglossaceae</taxon>
        <taxon>Ophioglossoideae</taxon>
        <taxon>Ophioglossum</taxon>
    </lineage>
</organism>
<dbReference type="Gene3D" id="3.40.50.300">
    <property type="entry name" value="P-loop containing nucleotide triphosphate hydrolases"/>
    <property type="match status" value="1"/>
</dbReference>
<keyword evidence="4 9" id="KW-0150">Chloroplast</keyword>
<feature type="domain" description="ATPase AAA-type core" evidence="8">
    <location>
        <begin position="1561"/>
        <end position="1705"/>
    </location>
</feature>
<evidence type="ECO:0000256" key="7">
    <source>
        <dbReference type="ARBA" id="ARBA00022840"/>
    </source>
</evidence>
<evidence type="ECO:0000256" key="6">
    <source>
        <dbReference type="ARBA" id="ARBA00022741"/>
    </source>
</evidence>
<dbReference type="InterPro" id="IPR027417">
    <property type="entry name" value="P-loop_NTPase"/>
</dbReference>
<reference evidence="9" key="1">
    <citation type="submission" date="2024-07" db="EMBL/GenBank/DDBJ databases">
        <authorList>
            <person name="Jiangping S."/>
            <person name="Xinsheng Q."/>
            <person name="Yuehong Y."/>
            <person name="Minyu L."/>
        </authorList>
    </citation>
    <scope>NUCLEOTIDE SEQUENCE</scope>
</reference>
<sequence length="2286" mass="266138">MKGEPIQKASSVLPKVSNLRGITEIKSYFRFWANLNVKLSTGIFLNCGNFLKLFDPQALSSPIPRDLSSPKIHNNSSLLKFLFFATIPIILYRLNTRALIEVENRDLARLVNDSVKINSVERTILVDSNIDPFYSSKRVLPLSDTMNSPVPEWWKDWIIRDILPSWGIPEVLINKVTMLLRTKNTENLNNFFEFYIYGLPNGEWDSWRYNFDLFFVRDEKQNLDMSHNLKRRKNLLGNHLLCSAMVGFCEKLLLEAEDPSYKKNYESDICLIERYPSRFRIHPQRYLHTDPSYQNLTDYTEYLTDSLVKREYREIGGNLVRDFVEFYNWVYQFKNNRIRRGYEDDFYILRCLAGQRFVPSGRVASSKHSLSLISDILYNFSIFTLSRIVESKSSKRLYTERMEDISYRTSSGGIYGEDKNLAVTEGGKNFYLSRNHITSSTKGSDRSSDYYIESNLKEWDWIKFIILIRLPASAKYENSGFFLSPISSPFIADGLESLGEADIAESTAGTGFIIDKDISESHSLELPKISESYNYTDFAKSPMDERLLFGKTKSQPLNKQHFVLSEDSKSSGINRIVDLYRIKSSSCSSPKYDELVRYDSSSMKELIENILFLHKPIISFPSINPLLSSKFREFITKVTNKIDSFITLPDPTPGTILLHSIPETNPDISLESDRALLHGSETKNLKYSDKYILMDPAEDSPLIDKAKVRDINKKIFLLLNWYDLFNPWNDPEGDTNISWISRSIYFCKNNKLVYTYSAHIRDVYENLNLIPLEHFTGLKELINIWINNRNHYYLSKCAIQQDFFIRQRRLVNKLGEFTRQTDRFCSNMRGIINRIQYFKLFIRSLPYQIVGIEKICGFNEPVTDKLLRNIVLGRHNFLGYPVTGKVLDGILKMFESLSSDLVRPMNCSLSSREFSYSNRKLLEYSKYRLDEEVIASGYSTIPTNRITFNFLHEENIPVKSLYNSIYAGMANWTDRFNHLNVQKNIPLKHYFNEANKLLFLDSFNNLLFDYDKRIFLCGRTFIKGYNRVYMDFISTDAFKGSKKSLLFARKEPLSIVESKISRIDSQLYSRELLEYKYPVPFEKKDLLYRAHFAKRFISLIWVESYHLEKPSMFPLQMISLNRSPIIRQLVNFGIYDYWRPLMEFNHGEFLTITNGSSKNKFYEKEPRDNTINTQLDWNDSDNTQLLGLDGYRNSNKGLCNNITGIDIYRRSLPIDSNKPRLKIFLCKEIGLDICSKKWLLVKRYILWFFTPEWWRYVENYFSETFPEKLLNAVDRLGYNVFDSSSNIESSLIIQWLNLGDKLKIYPFNSPILDSDNLFSEETTGQEKSLLSRWLLVGPFTGHSIPYLVLVTLIPFLYAVSQQYLATFMGFNSISLWKRSEIIKYLKNYPWKIAMEKSTKDSPSSVRQNSARISLMNLSKRFLKQLTRLNLSDPLRREINIWLSRKKNVDISREEKSLVVQYLVTNTTLYRYGFQLNYDSDPLRDSINRSIGKKGFTHLQFIVKACRRYCFAHPNRRLDLLENTVLSALQQNLNSTRISGRFNILLNTPISLQSGSFSGKGILLIGPTETGRSYLVKNLAANYRFPLVRIPIQRFLFNKPDFRNTPVVLLSKKCLHRLNLTFELIKKMSPCIVWIQDIHELNFNYTINELGVNPRSLLHSLLGHLSSRSINNCLENNIIFAPTHVPARVDPAFISPDRLDQLINIRAFNTHKRGKEFIALLHTRGFNLEIDPARYKDFGSRTMGYSRWDLAVLANETSLIGITQEKLSLGPDTIESAFYRQGWTIDNKSRSVMGYEILLYRIGRAIVRNIFTKNPCMDFPLTNNHLLRKRFYFISDWYLEPPIVESTMKESIMLPHILGCIAGLAARDSWFAWGNEQEDSVPIARIAENDFQLACGILESLLEEFPRLNLCEDEPDTSAPLSLGIGIFRTIVKNSREFSGNRGILNRSIGDNAFSSDANGFFGEVPQNLYRAPRVWRISFLRGSTYEFVRVPSEPAPPYNSITSHWNQNRLTQSHSVSAKVGCDRDGGSEIRESFVGYRRLLMDVREKHLRIPGSQLKDTPLHEFFVESGTDESSIQYKMQYNSSNQSKLFLGGRFVWNPASPLLPETYYPSLRDELFSGEQTVRRLYITHSTRGGRQKYSPIDRYKKHFLRHDSNRDYIIESFTDSWKEIPRVERQYFEYIKINQMMKSHLLTPQLFPIAYPYQVLFLEETQNIYDHFSFSDQRHRRIKANQSSTIDSIIYTTLFESYQYLLNLFSFNRKALCRILSTLPKNGFILSSEIEEIFSG</sequence>
<dbReference type="InterPro" id="IPR003959">
    <property type="entry name" value="ATPase_AAA_core"/>
</dbReference>
<comment type="subcellular location">
    <subcellularLocation>
        <location evidence="2">Plastid</location>
    </subcellularLocation>
</comment>
<evidence type="ECO:0000256" key="4">
    <source>
        <dbReference type="ARBA" id="ARBA00022528"/>
    </source>
</evidence>
<comment type="similarity">
    <text evidence="3">Belongs to the Ycf2 family.</text>
</comment>
<evidence type="ECO:0000256" key="3">
    <source>
        <dbReference type="ARBA" id="ARBA00009361"/>
    </source>
</evidence>
<evidence type="ECO:0000259" key="8">
    <source>
        <dbReference type="Pfam" id="PF00004"/>
    </source>
</evidence>
<evidence type="ECO:0000313" key="9">
    <source>
        <dbReference type="EMBL" id="XDR06706.1"/>
    </source>
</evidence>
<gene>
    <name evidence="9" type="primary">ycf2</name>
</gene>
<proteinExistence type="inferred from homology"/>
<dbReference type="GO" id="GO:0009536">
    <property type="term" value="C:plastid"/>
    <property type="evidence" value="ECO:0007669"/>
    <property type="project" value="UniProtKB-SubCell"/>
</dbReference>
<keyword evidence="6" id="KW-0547">Nucleotide-binding</keyword>
<dbReference type="PANTHER" id="PTHR33078:SF100">
    <property type="entry name" value="PROTEIN YCF2"/>
    <property type="match status" value="1"/>
</dbReference>
<evidence type="ECO:0000256" key="2">
    <source>
        <dbReference type="ARBA" id="ARBA00004474"/>
    </source>
</evidence>
<keyword evidence="7" id="KW-0067">ATP-binding</keyword>
<protein>
    <submittedName>
        <fullName evidence="9">Ycf2</fullName>
    </submittedName>
</protein>
<geneLocation type="chloroplast" evidence="9"/>
<dbReference type="EMBL" id="PQ140142">
    <property type="protein sequence ID" value="XDR06706.1"/>
    <property type="molecule type" value="Genomic_DNA"/>
</dbReference>
<dbReference type="Pfam" id="PF00004">
    <property type="entry name" value="AAA"/>
    <property type="match status" value="1"/>
</dbReference>
<evidence type="ECO:0000256" key="5">
    <source>
        <dbReference type="ARBA" id="ARBA00022640"/>
    </source>
</evidence>
<dbReference type="GO" id="GO:0016887">
    <property type="term" value="F:ATP hydrolysis activity"/>
    <property type="evidence" value="ECO:0007669"/>
    <property type="project" value="InterPro"/>
</dbReference>
<dbReference type="PANTHER" id="PTHR33078">
    <property type="entry name" value="PROTEIN YCF2-RELATED"/>
    <property type="match status" value="1"/>
</dbReference>
<accession>A0AB39U2P1</accession>
<dbReference type="SUPFAM" id="SSF52540">
    <property type="entry name" value="P-loop containing nucleoside triphosphate hydrolases"/>
    <property type="match status" value="1"/>
</dbReference>
<keyword evidence="5 9" id="KW-0934">Plastid</keyword>
<dbReference type="Gene3D" id="1.10.8.60">
    <property type="match status" value="1"/>
</dbReference>
<dbReference type="CDD" id="cd19505">
    <property type="entry name" value="RecA-like_Ycf2"/>
    <property type="match status" value="1"/>
</dbReference>
<dbReference type="GO" id="GO:0005524">
    <property type="term" value="F:ATP binding"/>
    <property type="evidence" value="ECO:0007669"/>
    <property type="project" value="UniProtKB-KW"/>
</dbReference>
<comment type="function">
    <text evidence="1">Probable ATPase of unknown function. Its presence in a non-photosynthetic plant (Epifagus virginiana) and experiments in tobacco indicate that it has an essential function which is probably not related to photosynthesis.</text>
</comment>
<evidence type="ECO:0000256" key="1">
    <source>
        <dbReference type="ARBA" id="ARBA00002329"/>
    </source>
</evidence>